<feature type="transmembrane region" description="Helical" evidence="2">
    <location>
        <begin position="189"/>
        <end position="207"/>
    </location>
</feature>
<dbReference type="EMBL" id="SBHS01000011">
    <property type="protein sequence ID" value="TWU74473.1"/>
    <property type="molecule type" value="Genomic_DNA"/>
</dbReference>
<feature type="region of interest" description="Disordered" evidence="1">
    <location>
        <begin position="223"/>
        <end position="245"/>
    </location>
</feature>
<feature type="transmembrane region" description="Helical" evidence="2">
    <location>
        <begin position="336"/>
        <end position="362"/>
    </location>
</feature>
<protein>
    <submittedName>
        <fullName evidence="3">Uncharacterized protein</fullName>
    </submittedName>
</protein>
<evidence type="ECO:0000313" key="3">
    <source>
        <dbReference type="EMBL" id="TWU74473.1"/>
    </source>
</evidence>
<keyword evidence="2" id="KW-0812">Transmembrane</keyword>
<evidence type="ECO:0000256" key="2">
    <source>
        <dbReference type="SAM" id="Phobius"/>
    </source>
</evidence>
<comment type="caution">
    <text evidence="3">The sequence shown here is derived from an EMBL/GenBank/DDBJ whole genome shotgun (WGS) entry which is preliminary data.</text>
</comment>
<feature type="region of interest" description="Disordered" evidence="1">
    <location>
        <begin position="74"/>
        <end position="98"/>
    </location>
</feature>
<gene>
    <name evidence="3" type="ORF">ED733_004986</name>
</gene>
<proteinExistence type="predicted"/>
<name>A0A5C6GF07_METRR</name>
<keyword evidence="2" id="KW-0472">Membrane</keyword>
<feature type="transmembrane region" description="Helical" evidence="2">
    <location>
        <begin position="304"/>
        <end position="324"/>
    </location>
</feature>
<dbReference type="Proteomes" id="UP000317257">
    <property type="component" value="Unassembled WGS sequence"/>
</dbReference>
<dbReference type="PANTHER" id="PTHR35043:SF8">
    <property type="entry name" value="DUF4220 DOMAIN-CONTAINING PROTEIN"/>
    <property type="match status" value="1"/>
</dbReference>
<accession>A0A5C6GF07</accession>
<keyword evidence="2" id="KW-1133">Transmembrane helix</keyword>
<dbReference type="PANTHER" id="PTHR35043">
    <property type="entry name" value="TRANSCRIPTION FACTOR DOMAIN-CONTAINING PROTEIN"/>
    <property type="match status" value="1"/>
</dbReference>
<dbReference type="AlphaFoldDB" id="A0A5C6GF07"/>
<evidence type="ECO:0000313" key="4">
    <source>
        <dbReference type="Proteomes" id="UP000317257"/>
    </source>
</evidence>
<feature type="transmembrane region" description="Helical" evidence="2">
    <location>
        <begin position="496"/>
        <end position="517"/>
    </location>
</feature>
<sequence length="545" mass="60833">MACTWTVLHLNVPGRHDSALTVWLRRVKWMTITVLFPESVLIHGVFEFSLAWKSLHLLEQNGKPVQWPGWSQRPPASWLTSHHRRPKSDGAQSQSQHVENKEKWSLVHCYFANMGGLYYSDGETSFPVTAIQIAREASFKYPEVTKQEIEDRSKQDWFAKAIATFQISQLVLSVLVRLGTGLAFSQLEAVTLAFALCGVAIYLTYLFKPQNVSTAIMLKQTGPVPPQERESSTGQACTKEQPASPVPPGVPLLRFTRTYDSFWAVLMNQHVLPDEETGDAASSTPVRVTNDNIPLSERSNDTHAAVFALALASGLFGALHAIAWKSDFPTSTEQMLWWAATVVSAASPIAGLLAIPLTQLSVSAGDARMFLRNCLRLSQEYSWHATEKGPVKEAIQRLESAYIHGTKEHYSGIFSKTGDDILIRDVGDFLEMTGDFAYLRGRSRRPLDLHGDDDFIQHFRLLVRAVGGREAKKINETAQTHDFPQRLWLPKWVNRSILFATSALYCLSRLVLLAVALSSLRRMPASVYTRTAWTKYIPTMSSGGG</sequence>
<reference evidence="4" key="1">
    <citation type="submission" date="2018-12" db="EMBL/GenBank/DDBJ databases">
        <title>The complete genome of Metarhizium rileyi, a key fungal pathogen of Lepidoptera.</title>
        <authorList>
            <person name="Binneck E."/>
            <person name="Lastra C.C.L."/>
            <person name="Sosa-Gomez D.R."/>
        </authorList>
    </citation>
    <scope>NUCLEOTIDE SEQUENCE [LARGE SCALE GENOMIC DNA]</scope>
    <source>
        <strain evidence="4">Cep018-CH2</strain>
    </source>
</reference>
<evidence type="ECO:0000256" key="1">
    <source>
        <dbReference type="SAM" id="MobiDB-lite"/>
    </source>
</evidence>
<organism evidence="3 4">
    <name type="scientific">Metarhizium rileyi (strain RCEF 4871)</name>
    <name type="common">Nomuraea rileyi</name>
    <dbReference type="NCBI Taxonomy" id="1649241"/>
    <lineage>
        <taxon>Eukaryota</taxon>
        <taxon>Fungi</taxon>
        <taxon>Dikarya</taxon>
        <taxon>Ascomycota</taxon>
        <taxon>Pezizomycotina</taxon>
        <taxon>Sordariomycetes</taxon>
        <taxon>Hypocreomycetidae</taxon>
        <taxon>Hypocreales</taxon>
        <taxon>Clavicipitaceae</taxon>
        <taxon>Metarhizium</taxon>
    </lineage>
</organism>